<comment type="caution">
    <text evidence="3">The sequence shown here is derived from an EMBL/GenBank/DDBJ whole genome shotgun (WGS) entry which is preliminary data.</text>
</comment>
<reference evidence="3" key="1">
    <citation type="journal article" date="2014" name="Int. J. Syst. Evol. Microbiol.">
        <title>Complete genome sequence of Corynebacterium casei LMG S-19264T (=DSM 44701T), isolated from a smear-ripened cheese.</title>
        <authorList>
            <consortium name="US DOE Joint Genome Institute (JGI-PGF)"/>
            <person name="Walter F."/>
            <person name="Albersmeier A."/>
            <person name="Kalinowski J."/>
            <person name="Ruckert C."/>
        </authorList>
    </citation>
    <scope>NUCLEOTIDE SEQUENCE</scope>
    <source>
        <strain evidence="3">CCM 7684</strain>
    </source>
</reference>
<dbReference type="Proteomes" id="UP000602745">
    <property type="component" value="Unassembled WGS sequence"/>
</dbReference>
<organism evidence="3 4">
    <name type="scientific">Agaricicola taiwanensis</name>
    <dbReference type="NCBI Taxonomy" id="591372"/>
    <lineage>
        <taxon>Bacteria</taxon>
        <taxon>Pseudomonadati</taxon>
        <taxon>Pseudomonadota</taxon>
        <taxon>Alphaproteobacteria</taxon>
        <taxon>Rhodobacterales</taxon>
        <taxon>Paracoccaceae</taxon>
        <taxon>Agaricicola</taxon>
    </lineage>
</organism>
<dbReference type="InterPro" id="IPR049704">
    <property type="entry name" value="Aminotrans_3_PPA_site"/>
</dbReference>
<dbReference type="InterPro" id="IPR029044">
    <property type="entry name" value="Nucleotide-diphossugar_trans"/>
</dbReference>
<dbReference type="EMBL" id="BMCP01000001">
    <property type="protein sequence ID" value="GGE35103.1"/>
    <property type="molecule type" value="Genomic_DNA"/>
</dbReference>
<keyword evidence="2" id="KW-0663">Pyridoxal phosphate</keyword>
<dbReference type="PROSITE" id="PS00600">
    <property type="entry name" value="AA_TRANSFER_CLASS_3"/>
    <property type="match status" value="1"/>
</dbReference>
<dbReference type="Gene3D" id="3.90.550.10">
    <property type="entry name" value="Spore Coat Polysaccharide Biosynthesis Protein SpsA, Chain A"/>
    <property type="match status" value="1"/>
</dbReference>
<dbReference type="RefSeq" id="WP_188408634.1">
    <property type="nucleotide sequence ID" value="NZ_BMCP01000001.1"/>
</dbReference>
<dbReference type="CDD" id="cd00610">
    <property type="entry name" value="OAT_like"/>
    <property type="match status" value="1"/>
</dbReference>
<dbReference type="AlphaFoldDB" id="A0A8J2VSD6"/>
<accession>A0A8J2VSD6</accession>
<evidence type="ECO:0000256" key="1">
    <source>
        <dbReference type="ARBA" id="ARBA00001933"/>
    </source>
</evidence>
<dbReference type="InterPro" id="IPR003329">
    <property type="entry name" value="Cytidylyl_trans"/>
</dbReference>
<evidence type="ECO:0000256" key="2">
    <source>
        <dbReference type="ARBA" id="ARBA00022898"/>
    </source>
</evidence>
<dbReference type="InterPro" id="IPR015422">
    <property type="entry name" value="PyrdxlP-dep_Trfase_small"/>
</dbReference>
<dbReference type="InterPro" id="IPR015421">
    <property type="entry name" value="PyrdxlP-dep_Trfase_major"/>
</dbReference>
<dbReference type="Gene3D" id="3.90.1150.10">
    <property type="entry name" value="Aspartate Aminotransferase, domain 1"/>
    <property type="match status" value="1"/>
</dbReference>
<dbReference type="SUPFAM" id="SSF53448">
    <property type="entry name" value="Nucleotide-diphospho-sugar transferases"/>
    <property type="match status" value="1"/>
</dbReference>
<dbReference type="Pfam" id="PF00202">
    <property type="entry name" value="Aminotran_3"/>
    <property type="match status" value="1"/>
</dbReference>
<dbReference type="SUPFAM" id="SSF53383">
    <property type="entry name" value="PLP-dependent transferases"/>
    <property type="match status" value="1"/>
</dbReference>
<dbReference type="GO" id="GO:0008483">
    <property type="term" value="F:transaminase activity"/>
    <property type="evidence" value="ECO:0007669"/>
    <property type="project" value="InterPro"/>
</dbReference>
<gene>
    <name evidence="3" type="ORF">GCM10007276_10750</name>
</gene>
<dbReference type="Pfam" id="PF02348">
    <property type="entry name" value="CTP_transf_3"/>
    <property type="match status" value="1"/>
</dbReference>
<proteinExistence type="predicted"/>
<reference evidence="3" key="2">
    <citation type="submission" date="2020-09" db="EMBL/GenBank/DDBJ databases">
        <authorList>
            <person name="Sun Q."/>
            <person name="Sedlacek I."/>
        </authorList>
    </citation>
    <scope>NUCLEOTIDE SEQUENCE</scope>
    <source>
        <strain evidence="3">CCM 7684</strain>
    </source>
</reference>
<dbReference type="PANTHER" id="PTHR43713:SF3">
    <property type="entry name" value="GLUTAMATE-1-SEMIALDEHYDE 2,1-AMINOMUTASE 1, CHLOROPLASTIC-RELATED"/>
    <property type="match status" value="1"/>
</dbReference>
<keyword evidence="4" id="KW-1185">Reference proteome</keyword>
<sequence>MTTVAIVQARMTSTRLPGKVMEDLGGKPLVAWTLEAARRAETIDAVWLATSDGSSDDALAAWAEGAGWPLFRGSEQDVLGRYMGAGEAAGADVVVRLTADCPFLAPEVIDAVVRRLLDSGADYASNTTERRYPDGLDAEAFTRAALERAHAEAKEPFLREHVTPYIHGLRRDRLPWGNFTVAALDARGPDFSHLRFTVDEPGDLAFARAVVAELGTSFGWMDVVALLTRKPDLMRLNAGHGANEGALRQLTEMTGRRFDRSNQLFARALDSIPLASQTFSKSHQQWVRGVTPLFIERGKGARIWDVDGNSYIDYVLGLLPIILGYGDPDVDTAIREQLDKGIVFPLATTLEADLAERLIRLIPSAEMVRFGKNGSDATSAAVRLARAHTGRDRVLLAGYHGWHDWYIGTTTRDLGVPAAVKALSGTFPFNDADALERALTADPDGVAAVVLEPSGATPPAPGFLERIRELTQRFGVILVFDEIVTGFRVGLGGAQARYGVTPDLSAFGKAMGNGMPISAVVGRRDIMRGMEDIFFSGTFGGEALSLAASIATIDKLEREDVPARLSRLGTRLRDTFNTVAAETGLGDVVAMTGEGWWPRVAWKSAPVEQKLLISLFRQEVVAHGLLMGASFNLCLAHDSHLVERESEKALRGALAALRDHLDAHDPAARLRGEMFQPTFSVR</sequence>
<evidence type="ECO:0000313" key="3">
    <source>
        <dbReference type="EMBL" id="GGE35103.1"/>
    </source>
</evidence>
<protein>
    <recommendedName>
        <fullName evidence="5">Aminotransferase class III-fold pyridoxal phosphate-dependent enzyme</fullName>
    </recommendedName>
</protein>
<dbReference type="Gene3D" id="3.40.640.10">
    <property type="entry name" value="Type I PLP-dependent aspartate aminotransferase-like (Major domain)"/>
    <property type="match status" value="1"/>
</dbReference>
<dbReference type="CDD" id="cd02518">
    <property type="entry name" value="GT2_SpsF"/>
    <property type="match status" value="1"/>
</dbReference>
<comment type="cofactor">
    <cofactor evidence="1">
        <name>pyridoxal 5'-phosphate</name>
        <dbReference type="ChEBI" id="CHEBI:597326"/>
    </cofactor>
</comment>
<name>A0A8J2VSD6_9RHOB</name>
<dbReference type="InterPro" id="IPR015424">
    <property type="entry name" value="PyrdxlP-dep_Trfase"/>
</dbReference>
<evidence type="ECO:0008006" key="5">
    <source>
        <dbReference type="Google" id="ProtNLM"/>
    </source>
</evidence>
<dbReference type="InterPro" id="IPR005814">
    <property type="entry name" value="Aminotrans_3"/>
</dbReference>
<dbReference type="GO" id="GO:0030170">
    <property type="term" value="F:pyridoxal phosphate binding"/>
    <property type="evidence" value="ECO:0007669"/>
    <property type="project" value="InterPro"/>
</dbReference>
<evidence type="ECO:0000313" key="4">
    <source>
        <dbReference type="Proteomes" id="UP000602745"/>
    </source>
</evidence>
<dbReference type="PANTHER" id="PTHR43713">
    <property type="entry name" value="GLUTAMATE-1-SEMIALDEHYDE 2,1-AMINOMUTASE"/>
    <property type="match status" value="1"/>
</dbReference>